<evidence type="ECO:0000256" key="1">
    <source>
        <dbReference type="SAM" id="MobiDB-lite"/>
    </source>
</evidence>
<accession>A0AAJ0GCF8</accession>
<dbReference type="EMBL" id="JAWDJX010000032">
    <property type="protein sequence ID" value="KAK3050404.1"/>
    <property type="molecule type" value="Genomic_DNA"/>
</dbReference>
<evidence type="ECO:0000313" key="3">
    <source>
        <dbReference type="Proteomes" id="UP001271007"/>
    </source>
</evidence>
<name>A0AAJ0GCF8_9PEZI</name>
<organism evidence="2 3">
    <name type="scientific">Extremus antarcticus</name>
    <dbReference type="NCBI Taxonomy" id="702011"/>
    <lineage>
        <taxon>Eukaryota</taxon>
        <taxon>Fungi</taxon>
        <taxon>Dikarya</taxon>
        <taxon>Ascomycota</taxon>
        <taxon>Pezizomycotina</taxon>
        <taxon>Dothideomycetes</taxon>
        <taxon>Dothideomycetidae</taxon>
        <taxon>Mycosphaerellales</taxon>
        <taxon>Extremaceae</taxon>
        <taxon>Extremus</taxon>
    </lineage>
</organism>
<dbReference type="Proteomes" id="UP001271007">
    <property type="component" value="Unassembled WGS sequence"/>
</dbReference>
<comment type="caution">
    <text evidence="2">The sequence shown here is derived from an EMBL/GenBank/DDBJ whole genome shotgun (WGS) entry which is preliminary data.</text>
</comment>
<proteinExistence type="predicted"/>
<dbReference type="AlphaFoldDB" id="A0AAJ0GCF8"/>
<sequence>MSSCAAPENGHTPLPPATQHTMPPARKPPRRRATPNPPTKTNFWKKLPAEMKNQIYYLVLAKEK</sequence>
<reference evidence="2" key="1">
    <citation type="submission" date="2023-04" db="EMBL/GenBank/DDBJ databases">
        <title>Black Yeasts Isolated from many extreme environments.</title>
        <authorList>
            <person name="Coleine C."/>
            <person name="Stajich J.E."/>
            <person name="Selbmann L."/>
        </authorList>
    </citation>
    <scope>NUCLEOTIDE SEQUENCE</scope>
    <source>
        <strain evidence="2">CCFEE 5312</strain>
    </source>
</reference>
<protein>
    <submittedName>
        <fullName evidence="2">Uncharacterized protein</fullName>
    </submittedName>
</protein>
<gene>
    <name evidence="2" type="ORF">LTR09_008315</name>
</gene>
<keyword evidence="3" id="KW-1185">Reference proteome</keyword>
<feature type="region of interest" description="Disordered" evidence="1">
    <location>
        <begin position="1"/>
        <end position="43"/>
    </location>
</feature>
<evidence type="ECO:0000313" key="2">
    <source>
        <dbReference type="EMBL" id="KAK3050404.1"/>
    </source>
</evidence>